<organism evidence="1 2">
    <name type="scientific">Endocarpon pusillum</name>
    <dbReference type="NCBI Taxonomy" id="364733"/>
    <lineage>
        <taxon>Eukaryota</taxon>
        <taxon>Fungi</taxon>
        <taxon>Dikarya</taxon>
        <taxon>Ascomycota</taxon>
        <taxon>Pezizomycotina</taxon>
        <taxon>Eurotiomycetes</taxon>
        <taxon>Chaetothyriomycetidae</taxon>
        <taxon>Verrucariales</taxon>
        <taxon>Verrucariaceae</taxon>
        <taxon>Endocarpon</taxon>
    </lineage>
</organism>
<proteinExistence type="predicted"/>
<name>A0A8H7AEJ6_9EURO</name>
<accession>A0A8H7AEJ6</accession>
<reference evidence="1" key="1">
    <citation type="submission" date="2020-02" db="EMBL/GenBank/DDBJ databases">
        <authorList>
            <person name="Palmer J.M."/>
        </authorList>
    </citation>
    <scope>NUCLEOTIDE SEQUENCE</scope>
    <source>
        <strain evidence="1">EPUS1.4</strain>
        <tissue evidence="1">Thallus</tissue>
    </source>
</reference>
<protein>
    <submittedName>
        <fullName evidence="1">Uncharacterized protein</fullName>
    </submittedName>
</protein>
<evidence type="ECO:0000313" key="1">
    <source>
        <dbReference type="EMBL" id="KAF7505666.1"/>
    </source>
</evidence>
<gene>
    <name evidence="1" type="ORF">GJ744_000515</name>
</gene>
<dbReference type="Proteomes" id="UP000606974">
    <property type="component" value="Unassembled WGS sequence"/>
</dbReference>
<evidence type="ECO:0000313" key="2">
    <source>
        <dbReference type="Proteomes" id="UP000606974"/>
    </source>
</evidence>
<sequence>MVWGYIQSRETARRMDAYAGEATSMHPLFAFDSTFRAKDMNLATTNAYAGPNISLQVFGTVLRLCLWSLESHLSRAY</sequence>
<dbReference type="EMBL" id="JAACFV010000103">
    <property type="protein sequence ID" value="KAF7505666.1"/>
    <property type="molecule type" value="Genomic_DNA"/>
</dbReference>
<comment type="caution">
    <text evidence="1">The sequence shown here is derived from an EMBL/GenBank/DDBJ whole genome shotgun (WGS) entry which is preliminary data.</text>
</comment>
<dbReference type="OrthoDB" id="269227at2759"/>
<keyword evidence="2" id="KW-1185">Reference proteome</keyword>
<dbReference type="AlphaFoldDB" id="A0A8H7AEJ6"/>